<dbReference type="InterPro" id="IPR000719">
    <property type="entry name" value="Prot_kinase_dom"/>
</dbReference>
<dbReference type="PROSITE" id="PS00107">
    <property type="entry name" value="PROTEIN_KINASE_ATP"/>
    <property type="match status" value="1"/>
</dbReference>
<dbReference type="PROSITE" id="PS50011">
    <property type="entry name" value="PROTEIN_KINASE_DOM"/>
    <property type="match status" value="1"/>
</dbReference>
<evidence type="ECO:0000256" key="11">
    <source>
        <dbReference type="SAM" id="MobiDB-lite"/>
    </source>
</evidence>
<dbReference type="GeneID" id="101860179"/>
<dbReference type="PROSITE" id="PS50297">
    <property type="entry name" value="ANK_REP_REGION"/>
    <property type="match status" value="2"/>
</dbReference>
<evidence type="ECO:0000313" key="14">
    <source>
        <dbReference type="Proteomes" id="UP000694888"/>
    </source>
</evidence>
<dbReference type="Pfam" id="PF00017">
    <property type="entry name" value="SH2"/>
    <property type="match status" value="2"/>
</dbReference>
<dbReference type="Proteomes" id="UP000694888">
    <property type="component" value="Unplaced"/>
</dbReference>
<keyword evidence="1 10" id="KW-0808">Transferase</keyword>
<feature type="domain" description="Protein kinase" evidence="13">
    <location>
        <begin position="493"/>
        <end position="758"/>
    </location>
</feature>
<proteinExistence type="inferred from homology"/>
<dbReference type="InterPro" id="IPR017441">
    <property type="entry name" value="Protein_kinase_ATP_BS"/>
</dbReference>
<keyword evidence="8" id="KW-0727">SH2 domain</keyword>
<evidence type="ECO:0000256" key="4">
    <source>
        <dbReference type="ARBA" id="ARBA00022840"/>
    </source>
</evidence>
<dbReference type="SUPFAM" id="SSF48403">
    <property type="entry name" value="Ankyrin repeat"/>
    <property type="match status" value="1"/>
</dbReference>
<name>A0ABM1VW00_APLCA</name>
<dbReference type="InterPro" id="IPR011009">
    <property type="entry name" value="Kinase-like_dom_sf"/>
</dbReference>
<keyword evidence="14" id="KW-1185">Reference proteome</keyword>
<dbReference type="Gene3D" id="3.30.505.10">
    <property type="entry name" value="SH2 domain"/>
    <property type="match status" value="2"/>
</dbReference>
<dbReference type="EC" id="2.7.10.2" evidence="10"/>
<evidence type="ECO:0000256" key="10">
    <source>
        <dbReference type="RuleBase" id="RU362096"/>
    </source>
</evidence>
<accession>A0ABM1VW00</accession>
<feature type="repeat" description="ANK" evidence="7">
    <location>
        <begin position="190"/>
        <end position="222"/>
    </location>
</feature>
<feature type="domain" description="SH2" evidence="12">
    <location>
        <begin position="326"/>
        <end position="419"/>
    </location>
</feature>
<dbReference type="SMART" id="SM00219">
    <property type="entry name" value="TyrKc"/>
    <property type="match status" value="1"/>
</dbReference>
<keyword evidence="5 10" id="KW-0829">Tyrosine-protein kinase</keyword>
<feature type="domain" description="SH2" evidence="12">
    <location>
        <begin position="42"/>
        <end position="142"/>
    </location>
</feature>
<evidence type="ECO:0000313" key="15">
    <source>
        <dbReference type="RefSeq" id="XP_035826592.1"/>
    </source>
</evidence>
<dbReference type="RefSeq" id="XP_035826592.1">
    <property type="nucleotide sequence ID" value="XM_035970699.1"/>
</dbReference>
<dbReference type="InterPro" id="IPR001245">
    <property type="entry name" value="Ser-Thr/Tyr_kinase_cat_dom"/>
</dbReference>
<dbReference type="PRINTS" id="PR00401">
    <property type="entry name" value="SH2DOMAIN"/>
</dbReference>
<feature type="region of interest" description="Disordered" evidence="11">
    <location>
        <begin position="428"/>
        <end position="483"/>
    </location>
</feature>
<keyword evidence="7" id="KW-0040">ANK repeat</keyword>
<dbReference type="InterPro" id="IPR000980">
    <property type="entry name" value="SH2"/>
</dbReference>
<dbReference type="Pfam" id="PF12796">
    <property type="entry name" value="Ank_2"/>
    <property type="match status" value="1"/>
</dbReference>
<evidence type="ECO:0000256" key="5">
    <source>
        <dbReference type="ARBA" id="ARBA00023137"/>
    </source>
</evidence>
<dbReference type="Gene3D" id="3.30.200.20">
    <property type="entry name" value="Phosphorylase Kinase, domain 1"/>
    <property type="match status" value="1"/>
</dbReference>
<comment type="catalytic activity">
    <reaction evidence="6 10">
        <text>L-tyrosyl-[protein] + ATP = O-phospho-L-tyrosyl-[protein] + ADP + H(+)</text>
        <dbReference type="Rhea" id="RHEA:10596"/>
        <dbReference type="Rhea" id="RHEA-COMP:10136"/>
        <dbReference type="Rhea" id="RHEA-COMP:20101"/>
        <dbReference type="ChEBI" id="CHEBI:15378"/>
        <dbReference type="ChEBI" id="CHEBI:30616"/>
        <dbReference type="ChEBI" id="CHEBI:46858"/>
        <dbReference type="ChEBI" id="CHEBI:61978"/>
        <dbReference type="ChEBI" id="CHEBI:456216"/>
        <dbReference type="EC" id="2.7.10.2"/>
    </reaction>
</comment>
<dbReference type="PROSITE" id="PS50001">
    <property type="entry name" value="SH2"/>
    <property type="match status" value="2"/>
</dbReference>
<feature type="binding site" evidence="9">
    <location>
        <position position="530"/>
    </location>
    <ligand>
        <name>ATP</name>
        <dbReference type="ChEBI" id="CHEBI:30616"/>
    </ligand>
</feature>
<dbReference type="Gene3D" id="1.25.40.20">
    <property type="entry name" value="Ankyrin repeat-containing domain"/>
    <property type="match status" value="2"/>
</dbReference>
<dbReference type="Pfam" id="PF00023">
    <property type="entry name" value="Ank"/>
    <property type="match status" value="1"/>
</dbReference>
<reference evidence="15" key="1">
    <citation type="submission" date="2025-08" db="UniProtKB">
        <authorList>
            <consortium name="RefSeq"/>
        </authorList>
    </citation>
    <scope>IDENTIFICATION</scope>
</reference>
<dbReference type="Pfam" id="PF07714">
    <property type="entry name" value="PK_Tyr_Ser-Thr"/>
    <property type="match status" value="1"/>
</dbReference>
<dbReference type="InterPro" id="IPR002110">
    <property type="entry name" value="Ankyrin_rpt"/>
</dbReference>
<sequence>MAGTDDIYVNSTLNLISNPANFLSSLKSDKEKCDADDLTAMWYHGKMSRSAAENILHEVLQRSPDTSTSTDGTFLVRDQTGSDVDFALSFLHDSQCYHFYIKRVKEIFFCIEGGPVIQGLDKLIEHYMDVCDRLPTKLTRLCKGKLPPAKVRRVGPNNFLHFLVKENREDLVKKTLSHPLCPDIDAKNEAGSTAMHIAASGGYDSIVSLLLGHHADIKTRDADGATPLHGACAFSRVSTCALLVTHDCSCVQERNPVSGCVPLHTAAMHGSAECIKILLNSRAALYPRGLKNETPVELALSYRRNACARLLDAYTEPPMLTKKEDWFHPHLDRQGAENFLQRHPLTDGLFLISKSESPNFRLSLCVEKSVKHYKILVKEYRGKTVHFMDDGAYHLSLESLVEHYQRFEDGLPVKLKCSVSEANAIVDLTKSRTAPNPKTAPQPSIPLPKSLPPQPKLNRRPVTPDIQAPAPPSPLPTQQEEKETLKEISKKNLKVGCELGTGEYGSVYKGVLTLEKKRLFSKEKIEVAIKTFHAVGNLEDFNQEAHVMQSLKDDFIVRLLGVCYGSPLMLVEEFVPMGSMLSYLEDYPQNVRVKQELYVWAAQIAEGMKYLETKHLVHRDLAARNILLRNIHHIKISDFGLSRAMNSDKEYYKASKGGRWPIKWYAPESVNYGHFSHASDVWSYGVTLWEMFSYAALPYEDMTGVEVLKFIEDGNRLQQPEKCPDGVYEVMMKCWSFEKVDRPTFKWLNKHFDEEPEYMSSKELNRAARKQ</sequence>
<comment type="similarity">
    <text evidence="10">Belongs to the protein kinase superfamily. Tyr protein kinase family.</text>
</comment>
<evidence type="ECO:0000256" key="8">
    <source>
        <dbReference type="PROSITE-ProRule" id="PRU00191"/>
    </source>
</evidence>
<organism evidence="14 15">
    <name type="scientific">Aplysia californica</name>
    <name type="common">California sea hare</name>
    <dbReference type="NCBI Taxonomy" id="6500"/>
    <lineage>
        <taxon>Eukaryota</taxon>
        <taxon>Metazoa</taxon>
        <taxon>Spiralia</taxon>
        <taxon>Lophotrochozoa</taxon>
        <taxon>Mollusca</taxon>
        <taxon>Gastropoda</taxon>
        <taxon>Heterobranchia</taxon>
        <taxon>Euthyneura</taxon>
        <taxon>Tectipleura</taxon>
        <taxon>Aplysiida</taxon>
        <taxon>Aplysioidea</taxon>
        <taxon>Aplysiidae</taxon>
        <taxon>Aplysia</taxon>
    </lineage>
</organism>
<dbReference type="SUPFAM" id="SSF55550">
    <property type="entry name" value="SH2 domain"/>
    <property type="match status" value="2"/>
</dbReference>
<dbReference type="PANTHER" id="PTHR24418">
    <property type="entry name" value="TYROSINE-PROTEIN KINASE"/>
    <property type="match status" value="1"/>
</dbReference>
<dbReference type="InterPro" id="IPR050198">
    <property type="entry name" value="Non-receptor_tyrosine_kinases"/>
</dbReference>
<keyword evidence="4 9" id="KW-0067">ATP-binding</keyword>
<evidence type="ECO:0000256" key="1">
    <source>
        <dbReference type="ARBA" id="ARBA00022679"/>
    </source>
</evidence>
<dbReference type="InterPro" id="IPR036860">
    <property type="entry name" value="SH2_dom_sf"/>
</dbReference>
<evidence type="ECO:0000256" key="6">
    <source>
        <dbReference type="ARBA" id="ARBA00051245"/>
    </source>
</evidence>
<dbReference type="SMART" id="SM00252">
    <property type="entry name" value="SH2"/>
    <property type="match status" value="2"/>
</dbReference>
<dbReference type="PROSITE" id="PS00109">
    <property type="entry name" value="PROTEIN_KINASE_TYR"/>
    <property type="match status" value="1"/>
</dbReference>
<dbReference type="InterPro" id="IPR008266">
    <property type="entry name" value="Tyr_kinase_AS"/>
</dbReference>
<gene>
    <name evidence="15" type="primary">LOC101860179</name>
</gene>
<evidence type="ECO:0000256" key="9">
    <source>
        <dbReference type="PROSITE-ProRule" id="PRU10141"/>
    </source>
</evidence>
<protein>
    <recommendedName>
        <fullName evidence="10">Tyrosine-protein kinase</fullName>
        <ecNumber evidence="10">2.7.10.2</ecNumber>
    </recommendedName>
</protein>
<evidence type="ECO:0000256" key="3">
    <source>
        <dbReference type="ARBA" id="ARBA00022777"/>
    </source>
</evidence>
<feature type="repeat" description="ANK" evidence="7">
    <location>
        <begin position="258"/>
        <end position="283"/>
    </location>
</feature>
<evidence type="ECO:0000259" key="12">
    <source>
        <dbReference type="PROSITE" id="PS50001"/>
    </source>
</evidence>
<dbReference type="SUPFAM" id="SSF56112">
    <property type="entry name" value="Protein kinase-like (PK-like)"/>
    <property type="match status" value="1"/>
</dbReference>
<dbReference type="InterPro" id="IPR020635">
    <property type="entry name" value="Tyr_kinase_cat_dom"/>
</dbReference>
<feature type="compositionally biased region" description="Pro residues" evidence="11">
    <location>
        <begin position="438"/>
        <end position="455"/>
    </location>
</feature>
<keyword evidence="3 10" id="KW-0418">Kinase</keyword>
<dbReference type="PROSITE" id="PS50088">
    <property type="entry name" value="ANK_REPEAT"/>
    <property type="match status" value="2"/>
</dbReference>
<dbReference type="InterPro" id="IPR036770">
    <property type="entry name" value="Ankyrin_rpt-contain_sf"/>
</dbReference>
<dbReference type="SMART" id="SM00248">
    <property type="entry name" value="ANK"/>
    <property type="match status" value="3"/>
</dbReference>
<keyword evidence="2 9" id="KW-0547">Nucleotide-binding</keyword>
<evidence type="ECO:0000259" key="13">
    <source>
        <dbReference type="PROSITE" id="PS50011"/>
    </source>
</evidence>
<evidence type="ECO:0000256" key="2">
    <source>
        <dbReference type="ARBA" id="ARBA00022741"/>
    </source>
</evidence>
<dbReference type="PRINTS" id="PR00109">
    <property type="entry name" value="TYRKINASE"/>
</dbReference>
<dbReference type="GO" id="GO:0016301">
    <property type="term" value="F:kinase activity"/>
    <property type="evidence" value="ECO:0007669"/>
    <property type="project" value="UniProtKB-KW"/>
</dbReference>
<dbReference type="Gene3D" id="1.10.510.10">
    <property type="entry name" value="Transferase(Phosphotransferase) domain 1"/>
    <property type="match status" value="1"/>
</dbReference>
<evidence type="ECO:0000256" key="7">
    <source>
        <dbReference type="PROSITE-ProRule" id="PRU00023"/>
    </source>
</evidence>